<dbReference type="InterPro" id="IPR036691">
    <property type="entry name" value="Endo/exonu/phosph_ase_sf"/>
</dbReference>
<evidence type="ECO:0000313" key="2">
    <source>
        <dbReference type="Proteomes" id="UP000265020"/>
    </source>
</evidence>
<protein>
    <recommendedName>
        <fullName evidence="3">Endonuclease/exonuclease/phosphatase domain-containing protein</fullName>
    </recommendedName>
</protein>
<keyword evidence="2" id="KW-1185">Reference proteome</keyword>
<reference evidence="1" key="1">
    <citation type="submission" date="2025-08" db="UniProtKB">
        <authorList>
            <consortium name="Ensembl"/>
        </authorList>
    </citation>
    <scope>IDENTIFICATION</scope>
</reference>
<dbReference type="AlphaFoldDB" id="A0A3Q2EEQ9"/>
<evidence type="ECO:0000313" key="1">
    <source>
        <dbReference type="Ensembl" id="ENSCVAP00000030767.1"/>
    </source>
</evidence>
<dbReference type="SUPFAM" id="SSF56219">
    <property type="entry name" value="DNase I-like"/>
    <property type="match status" value="1"/>
</dbReference>
<organism evidence="1 2">
    <name type="scientific">Cyprinodon variegatus</name>
    <name type="common">Sheepshead minnow</name>
    <dbReference type="NCBI Taxonomy" id="28743"/>
    <lineage>
        <taxon>Eukaryota</taxon>
        <taxon>Metazoa</taxon>
        <taxon>Chordata</taxon>
        <taxon>Craniata</taxon>
        <taxon>Vertebrata</taxon>
        <taxon>Euteleostomi</taxon>
        <taxon>Actinopterygii</taxon>
        <taxon>Neopterygii</taxon>
        <taxon>Teleostei</taxon>
        <taxon>Neoteleostei</taxon>
        <taxon>Acanthomorphata</taxon>
        <taxon>Ovalentaria</taxon>
        <taxon>Atherinomorphae</taxon>
        <taxon>Cyprinodontiformes</taxon>
        <taxon>Cyprinodontidae</taxon>
        <taxon>Cyprinodon</taxon>
    </lineage>
</organism>
<dbReference type="Gene3D" id="3.60.10.10">
    <property type="entry name" value="Endonuclease/exonuclease/phosphatase"/>
    <property type="match status" value="2"/>
</dbReference>
<name>A0A3Q2EEQ9_CYPVA</name>
<dbReference type="OMA" id="YFCHGSS"/>
<dbReference type="GeneTree" id="ENSGT00940000177017"/>
<accession>A0A3Q2EEQ9</accession>
<proteinExistence type="predicted"/>
<dbReference type="Ensembl" id="ENSCVAT00000025009.1">
    <property type="protein sequence ID" value="ENSCVAP00000030767.1"/>
    <property type="gene ID" value="ENSCVAG00000019552.1"/>
</dbReference>
<dbReference type="Proteomes" id="UP000265020">
    <property type="component" value="Unassembled WGS sequence"/>
</dbReference>
<evidence type="ECO:0008006" key="3">
    <source>
        <dbReference type="Google" id="ProtNLM"/>
    </source>
</evidence>
<reference evidence="1" key="2">
    <citation type="submission" date="2025-09" db="UniProtKB">
        <authorList>
            <consortium name="Ensembl"/>
        </authorList>
    </citation>
    <scope>IDENTIFICATION</scope>
</reference>
<sequence>MFLINVSFSCFSLNVRGIRDITKRKAIFLFCKGEKNNFFLLQETHSCPEDEKFWINQWGDKIIFDHGTTKSAGLAILFYNSPGKLLTSKFSVLDLNGHHTFLEAITTWFMTKCLIDILLVSNAVPTPPLTEFCGSLDLLDPWRFKYPNTKQYSWFKPNDTIKYRTDLWLISASMRNFVSECSMSAAPLTDHSLQFCVMLISLSMSWMWLSTVYL</sequence>